<organism evidence="1 2">
    <name type="scientific">Blastomyces percursus</name>
    <dbReference type="NCBI Taxonomy" id="1658174"/>
    <lineage>
        <taxon>Eukaryota</taxon>
        <taxon>Fungi</taxon>
        <taxon>Dikarya</taxon>
        <taxon>Ascomycota</taxon>
        <taxon>Pezizomycotina</taxon>
        <taxon>Eurotiomycetes</taxon>
        <taxon>Eurotiomycetidae</taxon>
        <taxon>Onygenales</taxon>
        <taxon>Ajellomycetaceae</taxon>
        <taxon>Blastomyces</taxon>
    </lineage>
</organism>
<evidence type="ECO:0000313" key="2">
    <source>
        <dbReference type="Proteomes" id="UP000242791"/>
    </source>
</evidence>
<name>A0A1J9Q120_9EURO</name>
<protein>
    <submittedName>
        <fullName evidence="1">Uncharacterized protein</fullName>
    </submittedName>
</protein>
<dbReference type="VEuPathDB" id="FungiDB:ACJ73_06848"/>
<dbReference type="OrthoDB" id="4062651at2759"/>
<gene>
    <name evidence="1" type="ORF">ACJ73_06848</name>
</gene>
<reference evidence="1 2" key="1">
    <citation type="submission" date="2015-08" db="EMBL/GenBank/DDBJ databases">
        <title>Emmonsia species relationships and genome sequence.</title>
        <authorList>
            <person name="Cuomo C.A."/>
            <person name="Schwartz I.S."/>
            <person name="Kenyon C."/>
            <person name="De Hoog G.S."/>
            <person name="Govender N.P."/>
            <person name="Botha A."/>
            <person name="Moreno L."/>
            <person name="De Vries M."/>
            <person name="Munoz J.F."/>
            <person name="Stielow J.B."/>
        </authorList>
    </citation>
    <scope>NUCLEOTIDE SEQUENCE [LARGE SCALE GENOMIC DNA]</scope>
    <source>
        <strain evidence="1 2">EI222</strain>
    </source>
</reference>
<keyword evidence="2" id="KW-1185">Reference proteome</keyword>
<dbReference type="EMBL" id="LGTZ01001273">
    <property type="protein sequence ID" value="OJD21810.1"/>
    <property type="molecule type" value="Genomic_DNA"/>
</dbReference>
<dbReference type="STRING" id="1658174.A0A1J9Q120"/>
<evidence type="ECO:0000313" key="1">
    <source>
        <dbReference type="EMBL" id="OJD21810.1"/>
    </source>
</evidence>
<dbReference type="Proteomes" id="UP000242791">
    <property type="component" value="Unassembled WGS sequence"/>
</dbReference>
<accession>A0A1J9Q120</accession>
<proteinExistence type="predicted"/>
<sequence length="117" mass="13303">MALKQGSLESLYKNIIHWDVKHEMAPKVVGGEQTLKADVWSLFVTMVWTLDCQGFREKSRQFLSNADIYKAIEFIAASEGKVFPIKEMAVPDPEAGLQRMTCSRSISKWLNQTLLPK</sequence>
<comment type="caution">
    <text evidence="1">The sequence shown here is derived from an EMBL/GenBank/DDBJ whole genome shotgun (WGS) entry which is preliminary data.</text>
</comment>
<dbReference type="AlphaFoldDB" id="A0A1J9Q120"/>